<dbReference type="PANTHER" id="PTHR33076">
    <property type="entry name" value="NON-SPECIFIC LIPID-TRANSFER PROTEIN 2-RELATED"/>
    <property type="match status" value="1"/>
</dbReference>
<evidence type="ECO:0000313" key="4">
    <source>
        <dbReference type="EMBL" id="KAG1365629.1"/>
    </source>
</evidence>
<comment type="similarity">
    <text evidence="1">Belongs to the plant LTP family.</text>
</comment>
<evidence type="ECO:0000313" key="5">
    <source>
        <dbReference type="Proteomes" id="UP000797356"/>
    </source>
</evidence>
<keyword evidence="2" id="KW-0732">Signal</keyword>
<dbReference type="OrthoDB" id="1890443at2759"/>
<protein>
    <recommendedName>
        <fullName evidence="1">Non-specific lipid-transfer protein</fullName>
    </recommendedName>
</protein>
<evidence type="ECO:0000256" key="2">
    <source>
        <dbReference type="SAM" id="SignalP"/>
    </source>
</evidence>
<keyword evidence="5" id="KW-1185">Reference proteome</keyword>
<feature type="domain" description="Bifunctional inhibitor/plant lipid transfer protein/seed storage helical" evidence="3">
    <location>
        <begin position="23"/>
        <end position="106"/>
    </location>
</feature>
<dbReference type="InterPro" id="IPR036312">
    <property type="entry name" value="Bifun_inhib/LTP/seed_sf"/>
</dbReference>
<proteinExistence type="inferred from homology"/>
<dbReference type="SUPFAM" id="SSF47699">
    <property type="entry name" value="Bifunctional inhibitor/lipid-transfer protein/seed storage 2S albumin"/>
    <property type="match status" value="1"/>
</dbReference>
<dbReference type="Proteomes" id="UP000797356">
    <property type="component" value="Chromosome 12"/>
</dbReference>
<dbReference type="GO" id="GO:0006869">
    <property type="term" value="P:lipid transport"/>
    <property type="evidence" value="ECO:0007669"/>
    <property type="project" value="InterPro"/>
</dbReference>
<keyword evidence="1" id="KW-0446">Lipid-binding</keyword>
<dbReference type="PRINTS" id="PR00382">
    <property type="entry name" value="LIPIDTRNSFER"/>
</dbReference>
<comment type="function">
    <text evidence="1">Plant non-specific lipid-transfer proteins transfer phospholipids as well as galactolipids across membranes. May play a role in wax or cutin deposition in the cell walls of expanding epidermal cells and certain secretory tissues.</text>
</comment>
<accession>A0A8K0NA46</accession>
<sequence length="128" mass="13543">MVVALVLAMALLAPPCRAAAITCSDVYGDLLPCVAYVQAGGAVSPQCCGGLRSLVAAARTVDDRRTACRCLKTVAARYPGYVSRANTIPSKCGVSIPYKISPSTDCSKQAHPLDPFLRFLHCCFFGLM</sequence>
<dbReference type="AlphaFoldDB" id="A0A8K0NA46"/>
<dbReference type="SMART" id="SM00499">
    <property type="entry name" value="AAI"/>
    <property type="match status" value="1"/>
</dbReference>
<dbReference type="EMBL" id="CM017883">
    <property type="protein sequence ID" value="KAG1365629.1"/>
    <property type="molecule type" value="Genomic_DNA"/>
</dbReference>
<keyword evidence="1" id="KW-0813">Transport</keyword>
<reference evidence="4" key="1">
    <citation type="journal article" date="2017" name="Gigascience">
        <title>The genome draft of coconut (Cocos nucifera).</title>
        <authorList>
            <person name="Xiao Y."/>
            <person name="Xu P."/>
            <person name="Fan H."/>
            <person name="Baudouin L."/>
            <person name="Xia W."/>
            <person name="Bocs S."/>
            <person name="Xu J."/>
            <person name="Li Q."/>
            <person name="Guo A."/>
            <person name="Zhou L."/>
            <person name="Li J."/>
            <person name="Wu Y."/>
            <person name="Ma Z."/>
            <person name="Armero A."/>
            <person name="Issali A.E."/>
            <person name="Liu N."/>
            <person name="Peng M."/>
            <person name="Yang Y."/>
        </authorList>
    </citation>
    <scope>NUCLEOTIDE SEQUENCE</scope>
    <source>
        <tissue evidence="4">Spear leaf of Hainan Tall coconut</tissue>
    </source>
</reference>
<dbReference type="Pfam" id="PF00234">
    <property type="entry name" value="Tryp_alpha_amyl"/>
    <property type="match status" value="1"/>
</dbReference>
<dbReference type="InterPro" id="IPR016140">
    <property type="entry name" value="Bifunc_inhib/LTP/seed_store"/>
</dbReference>
<comment type="caution">
    <text evidence="4">The sequence shown here is derived from an EMBL/GenBank/DDBJ whole genome shotgun (WGS) entry which is preliminary data.</text>
</comment>
<feature type="signal peptide" evidence="2">
    <location>
        <begin position="1"/>
        <end position="18"/>
    </location>
</feature>
<organism evidence="4 5">
    <name type="scientific">Cocos nucifera</name>
    <name type="common">Coconut palm</name>
    <dbReference type="NCBI Taxonomy" id="13894"/>
    <lineage>
        <taxon>Eukaryota</taxon>
        <taxon>Viridiplantae</taxon>
        <taxon>Streptophyta</taxon>
        <taxon>Embryophyta</taxon>
        <taxon>Tracheophyta</taxon>
        <taxon>Spermatophyta</taxon>
        <taxon>Magnoliopsida</taxon>
        <taxon>Liliopsida</taxon>
        <taxon>Arecaceae</taxon>
        <taxon>Arecoideae</taxon>
        <taxon>Cocoseae</taxon>
        <taxon>Attaleinae</taxon>
        <taxon>Cocos</taxon>
    </lineage>
</organism>
<dbReference type="Gene3D" id="1.10.110.10">
    <property type="entry name" value="Plant lipid-transfer and hydrophobic proteins"/>
    <property type="match status" value="1"/>
</dbReference>
<dbReference type="CDD" id="cd01960">
    <property type="entry name" value="nsLTP1"/>
    <property type="match status" value="1"/>
</dbReference>
<gene>
    <name evidence="4" type="ORF">COCNU_12G006290</name>
</gene>
<dbReference type="InterPro" id="IPR000528">
    <property type="entry name" value="Plant_nsLTP"/>
</dbReference>
<evidence type="ECO:0000256" key="1">
    <source>
        <dbReference type="RuleBase" id="RU000628"/>
    </source>
</evidence>
<feature type="chain" id="PRO_5035455226" description="Non-specific lipid-transfer protein" evidence="2">
    <location>
        <begin position="19"/>
        <end position="128"/>
    </location>
</feature>
<evidence type="ECO:0000259" key="3">
    <source>
        <dbReference type="SMART" id="SM00499"/>
    </source>
</evidence>
<name>A0A8K0NA46_COCNU</name>
<reference evidence="4" key="2">
    <citation type="submission" date="2019-07" db="EMBL/GenBank/DDBJ databases">
        <authorList>
            <person name="Yang Y."/>
            <person name="Bocs S."/>
            <person name="Baudouin L."/>
        </authorList>
    </citation>
    <scope>NUCLEOTIDE SEQUENCE</scope>
    <source>
        <tissue evidence="4">Spear leaf of Hainan Tall coconut</tissue>
    </source>
</reference>
<dbReference type="GO" id="GO:0008289">
    <property type="term" value="F:lipid binding"/>
    <property type="evidence" value="ECO:0007669"/>
    <property type="project" value="UniProtKB-KW"/>
</dbReference>